<feature type="non-terminal residue" evidence="1">
    <location>
        <position position="1"/>
    </location>
</feature>
<name>A0A0B6YY63_9EUPU</name>
<gene>
    <name evidence="1" type="primary">ORF41874</name>
</gene>
<organism evidence="1">
    <name type="scientific">Arion vulgaris</name>
    <dbReference type="NCBI Taxonomy" id="1028688"/>
    <lineage>
        <taxon>Eukaryota</taxon>
        <taxon>Metazoa</taxon>
        <taxon>Spiralia</taxon>
        <taxon>Lophotrochozoa</taxon>
        <taxon>Mollusca</taxon>
        <taxon>Gastropoda</taxon>
        <taxon>Heterobranchia</taxon>
        <taxon>Euthyneura</taxon>
        <taxon>Panpulmonata</taxon>
        <taxon>Eupulmonata</taxon>
        <taxon>Stylommatophora</taxon>
        <taxon>Helicina</taxon>
        <taxon>Arionoidea</taxon>
        <taxon>Arionidae</taxon>
        <taxon>Arion</taxon>
    </lineage>
</organism>
<protein>
    <submittedName>
        <fullName evidence="1">Uncharacterized protein</fullName>
    </submittedName>
</protein>
<reference evidence="1" key="1">
    <citation type="submission" date="2014-12" db="EMBL/GenBank/DDBJ databases">
        <title>Insight into the proteome of Arion vulgaris.</title>
        <authorList>
            <person name="Aradska J."/>
            <person name="Bulat T."/>
            <person name="Smidak R."/>
            <person name="Sarate P."/>
            <person name="Gangsoo J."/>
            <person name="Sialana F."/>
            <person name="Bilban M."/>
            <person name="Lubec G."/>
        </authorList>
    </citation>
    <scope>NUCLEOTIDE SEQUENCE</scope>
    <source>
        <tissue evidence="1">Skin</tissue>
    </source>
</reference>
<evidence type="ECO:0000313" key="1">
    <source>
        <dbReference type="EMBL" id="CEK61299.1"/>
    </source>
</evidence>
<accession>A0A0B6YY63</accession>
<dbReference type="AlphaFoldDB" id="A0A0B6YY63"/>
<dbReference type="EMBL" id="HACG01014434">
    <property type="protein sequence ID" value="CEK61299.1"/>
    <property type="molecule type" value="Transcribed_RNA"/>
</dbReference>
<sequence length="75" mass="8957">KCLTLIMYHDLCQGIVFEDWTIQSPLYMPERCSSTYLRLLSSSFATDSYYYYPRLRFTKVWIVLFLIKESIIATI</sequence>
<proteinExistence type="predicted"/>